<dbReference type="InterPro" id="IPR034660">
    <property type="entry name" value="DinB/YfiT-like"/>
</dbReference>
<accession>A0A1I5DES2</accession>
<evidence type="ECO:0000259" key="1">
    <source>
        <dbReference type="Pfam" id="PF11716"/>
    </source>
</evidence>
<proteinExistence type="predicted"/>
<dbReference type="GO" id="GO:0046872">
    <property type="term" value="F:metal ion binding"/>
    <property type="evidence" value="ECO:0007669"/>
    <property type="project" value="InterPro"/>
</dbReference>
<feature type="domain" description="Mycothiol-dependent maleylpyruvate isomerase metal-binding" evidence="1">
    <location>
        <begin position="16"/>
        <end position="115"/>
    </location>
</feature>
<evidence type="ECO:0000313" key="2">
    <source>
        <dbReference type="EMBL" id="SFN97690.1"/>
    </source>
</evidence>
<reference evidence="3" key="1">
    <citation type="submission" date="2016-10" db="EMBL/GenBank/DDBJ databases">
        <authorList>
            <person name="Varghese N."/>
            <person name="Submissions S."/>
        </authorList>
    </citation>
    <scope>NUCLEOTIDE SEQUENCE [LARGE SCALE GENOMIC DNA]</scope>
    <source>
        <strain evidence="3">DSM 43161</strain>
    </source>
</reference>
<dbReference type="Proteomes" id="UP000183642">
    <property type="component" value="Unassembled WGS sequence"/>
</dbReference>
<gene>
    <name evidence="2" type="ORF">SAMN05660359_00726</name>
</gene>
<sequence length="228" mass="24544">MRRTAPTRDHLWAAAHAERAALADDLAGLDDARWALPSLCARWSVEEVVAHLTAAASVGPWRWVASVVGARFDTDLHNQRRLAEHRGATPAETLERFRRVTTSTTAPWGPVEAWLGEVVIHGEDVRRPLGLSHTPPVETVTAVARFSARRDFTVSGRTAVTGLRLEATDGPFATGEGPLVRGTTLALLVAMAGRESACDELTGPGAAVLRRRCAGGPPRGRAASRERR</sequence>
<dbReference type="Pfam" id="PF11716">
    <property type="entry name" value="MDMPI_N"/>
    <property type="match status" value="1"/>
</dbReference>
<dbReference type="InterPro" id="IPR017517">
    <property type="entry name" value="Maleyloyr_isom"/>
</dbReference>
<dbReference type="RefSeq" id="WP_075012180.1">
    <property type="nucleotide sequence ID" value="NZ_FOWE01000002.1"/>
</dbReference>
<name>A0A1I5DES2_9ACTN</name>
<dbReference type="NCBIfam" id="TIGR03083">
    <property type="entry name" value="maleylpyruvate isomerase family mycothiol-dependent enzyme"/>
    <property type="match status" value="1"/>
</dbReference>
<dbReference type="AlphaFoldDB" id="A0A1I5DES2"/>
<dbReference type="SUPFAM" id="SSF109854">
    <property type="entry name" value="DinB/YfiT-like putative metalloenzymes"/>
    <property type="match status" value="1"/>
</dbReference>
<keyword evidence="3" id="KW-1185">Reference proteome</keyword>
<evidence type="ECO:0000313" key="3">
    <source>
        <dbReference type="Proteomes" id="UP000183642"/>
    </source>
</evidence>
<dbReference type="InterPro" id="IPR024344">
    <property type="entry name" value="MDMPI_metal-binding"/>
</dbReference>
<dbReference type="EMBL" id="FOWE01000002">
    <property type="protein sequence ID" value="SFN97690.1"/>
    <property type="molecule type" value="Genomic_DNA"/>
</dbReference>
<protein>
    <submittedName>
        <fullName evidence="2">TIGR03083 family protein</fullName>
    </submittedName>
</protein>
<organism evidence="2 3">
    <name type="scientific">Geodermatophilus obscurus</name>
    <dbReference type="NCBI Taxonomy" id="1861"/>
    <lineage>
        <taxon>Bacteria</taxon>
        <taxon>Bacillati</taxon>
        <taxon>Actinomycetota</taxon>
        <taxon>Actinomycetes</taxon>
        <taxon>Geodermatophilales</taxon>
        <taxon>Geodermatophilaceae</taxon>
        <taxon>Geodermatophilus</taxon>
    </lineage>
</organism>
<dbReference type="Gene3D" id="1.20.120.450">
    <property type="entry name" value="dinb family like domain"/>
    <property type="match status" value="1"/>
</dbReference>